<dbReference type="AlphaFoldDB" id="G3JUK0"/>
<protein>
    <submittedName>
        <fullName evidence="2">Uncharacterized protein</fullName>
    </submittedName>
</protein>
<dbReference type="EMBL" id="JH126407">
    <property type="protein sequence ID" value="EGX87736.1"/>
    <property type="molecule type" value="Genomic_DNA"/>
</dbReference>
<sequence length="166" mass="17644">MAAEPATIDTPAAKRDVSVSAGGMTISDATATEPGTIDTSSAGRDANPAGSCLTMSGSRPTTQSRVCSPDIVKPRPPLNTRTLFVKLYEHSAIILLANQSGGFAVCDEPRSSLDGKRLFSPARNAIIAVCRRHGDFKAKDRLGLRRVYDDEYYGSVPDEETATLAL</sequence>
<dbReference type="GeneID" id="18171361"/>
<feature type="compositionally biased region" description="Polar residues" evidence="1">
    <location>
        <begin position="53"/>
        <end position="66"/>
    </location>
</feature>
<dbReference type="InParanoid" id="G3JUK0"/>
<gene>
    <name evidence="2" type="ORF">CCM_09358</name>
</gene>
<dbReference type="Proteomes" id="UP000001610">
    <property type="component" value="Unassembled WGS sequence"/>
</dbReference>
<evidence type="ECO:0000313" key="2">
    <source>
        <dbReference type="EMBL" id="EGX87736.1"/>
    </source>
</evidence>
<accession>G3JUK0</accession>
<dbReference type="KEGG" id="cmt:CCM_09358"/>
<dbReference type="RefSeq" id="XP_006674555.1">
    <property type="nucleotide sequence ID" value="XM_006674492.1"/>
</dbReference>
<feature type="region of interest" description="Disordered" evidence="1">
    <location>
        <begin position="25"/>
        <end position="66"/>
    </location>
</feature>
<name>G3JUK0_CORMM</name>
<dbReference type="VEuPathDB" id="FungiDB:CCM_09358"/>
<reference evidence="2 3" key="1">
    <citation type="journal article" date="2011" name="Genome Biol.">
        <title>Genome sequence of the insect pathogenic fungus Cordyceps militaris, a valued traditional Chinese medicine.</title>
        <authorList>
            <person name="Zheng P."/>
            <person name="Xia Y."/>
            <person name="Xiao G."/>
            <person name="Xiong C."/>
            <person name="Hu X."/>
            <person name="Zhang S."/>
            <person name="Zheng H."/>
            <person name="Huang Y."/>
            <person name="Zhou Y."/>
            <person name="Wang S."/>
            <person name="Zhao G.P."/>
            <person name="Liu X."/>
            <person name="St Leger R.J."/>
            <person name="Wang C."/>
        </authorList>
    </citation>
    <scope>NUCLEOTIDE SEQUENCE [LARGE SCALE GENOMIC DNA]</scope>
    <source>
        <strain evidence="2 3">CM01</strain>
    </source>
</reference>
<proteinExistence type="predicted"/>
<keyword evidence="3" id="KW-1185">Reference proteome</keyword>
<evidence type="ECO:0000313" key="3">
    <source>
        <dbReference type="Proteomes" id="UP000001610"/>
    </source>
</evidence>
<evidence type="ECO:0000256" key="1">
    <source>
        <dbReference type="SAM" id="MobiDB-lite"/>
    </source>
</evidence>
<dbReference type="HOGENOM" id="CLU_1602637_0_0_1"/>
<organism evidence="2 3">
    <name type="scientific">Cordyceps militaris (strain CM01)</name>
    <name type="common">Caterpillar fungus</name>
    <dbReference type="NCBI Taxonomy" id="983644"/>
    <lineage>
        <taxon>Eukaryota</taxon>
        <taxon>Fungi</taxon>
        <taxon>Dikarya</taxon>
        <taxon>Ascomycota</taxon>
        <taxon>Pezizomycotina</taxon>
        <taxon>Sordariomycetes</taxon>
        <taxon>Hypocreomycetidae</taxon>
        <taxon>Hypocreales</taxon>
        <taxon>Cordycipitaceae</taxon>
        <taxon>Cordyceps</taxon>
    </lineage>
</organism>